<dbReference type="RefSeq" id="WP_100858300.1">
    <property type="nucleotide sequence ID" value="NZ_PGCP01000003.1"/>
</dbReference>
<evidence type="ECO:0000256" key="6">
    <source>
        <dbReference type="ARBA" id="ARBA00023136"/>
    </source>
</evidence>
<dbReference type="PANTHER" id="PTHR30462:SF0">
    <property type="entry name" value="INTERMEMBRANE TRANSPORT PROTEIN YEBT"/>
    <property type="match status" value="1"/>
</dbReference>
<dbReference type="AlphaFoldDB" id="A0A2M8HDR4"/>
<dbReference type="OrthoDB" id="9806984at2"/>
<dbReference type="GO" id="GO:0005886">
    <property type="term" value="C:plasma membrane"/>
    <property type="evidence" value="ECO:0007669"/>
    <property type="project" value="UniProtKB-SubCell"/>
</dbReference>
<organism evidence="9 10">
    <name type="scientific">Aeromonas lusitana</name>
    <dbReference type="NCBI Taxonomy" id="931529"/>
    <lineage>
        <taxon>Bacteria</taxon>
        <taxon>Pseudomonadati</taxon>
        <taxon>Pseudomonadota</taxon>
        <taxon>Gammaproteobacteria</taxon>
        <taxon>Aeromonadales</taxon>
        <taxon>Aeromonadaceae</taxon>
        <taxon>Aeromonas</taxon>
    </lineage>
</organism>
<dbReference type="EMBL" id="PGCP01000003">
    <property type="protein sequence ID" value="PJC94704.1"/>
    <property type="molecule type" value="Genomic_DNA"/>
</dbReference>
<dbReference type="Proteomes" id="UP000232060">
    <property type="component" value="Unassembled WGS sequence"/>
</dbReference>
<feature type="domain" description="Mce/MlaD" evidence="8">
    <location>
        <begin position="724"/>
        <end position="781"/>
    </location>
</feature>
<accession>A0A2M8HDR4</accession>
<evidence type="ECO:0000256" key="2">
    <source>
        <dbReference type="ARBA" id="ARBA00022475"/>
    </source>
</evidence>
<keyword evidence="10" id="KW-1185">Reference proteome</keyword>
<evidence type="ECO:0000256" key="1">
    <source>
        <dbReference type="ARBA" id="ARBA00004533"/>
    </source>
</evidence>
<evidence type="ECO:0000256" key="7">
    <source>
        <dbReference type="SAM" id="Phobius"/>
    </source>
</evidence>
<dbReference type="InterPro" id="IPR051800">
    <property type="entry name" value="PqiA-PqiB_transport"/>
</dbReference>
<dbReference type="Pfam" id="PF02470">
    <property type="entry name" value="MlaD"/>
    <property type="match status" value="6"/>
</dbReference>
<feature type="transmembrane region" description="Helical" evidence="7">
    <location>
        <begin position="12"/>
        <end position="33"/>
    </location>
</feature>
<proteinExistence type="predicted"/>
<feature type="domain" description="Mce/MlaD" evidence="8">
    <location>
        <begin position="40"/>
        <end position="131"/>
    </location>
</feature>
<keyword evidence="3" id="KW-0997">Cell inner membrane</keyword>
<gene>
    <name evidence="9" type="ORF">CUC44_01820</name>
</gene>
<feature type="domain" description="Mce/MlaD" evidence="8">
    <location>
        <begin position="614"/>
        <end position="684"/>
    </location>
</feature>
<keyword evidence="5 7" id="KW-1133">Transmembrane helix</keyword>
<evidence type="ECO:0000313" key="9">
    <source>
        <dbReference type="EMBL" id="PJC94704.1"/>
    </source>
</evidence>
<reference evidence="9 10" key="1">
    <citation type="submission" date="2017-11" db="EMBL/GenBank/DDBJ databases">
        <title>Draft genome sequence of environmental isolate Aeromonas lusitania sp. nov. MDC 2473.</title>
        <authorList>
            <person name="Colston S.M."/>
            <person name="Navarro A."/>
            <person name="Martinez-Murcia A.J."/>
            <person name="Graf J."/>
        </authorList>
    </citation>
    <scope>NUCLEOTIDE SEQUENCE [LARGE SCALE GENOMIC DNA]</scope>
    <source>
        <strain evidence="9 10">MDC 2473</strain>
    </source>
</reference>
<dbReference type="InterPro" id="IPR003399">
    <property type="entry name" value="Mce/MlaD"/>
</dbReference>
<evidence type="ECO:0000313" key="10">
    <source>
        <dbReference type="Proteomes" id="UP000232060"/>
    </source>
</evidence>
<feature type="domain" description="Mce/MlaD" evidence="8">
    <location>
        <begin position="380"/>
        <end position="450"/>
    </location>
</feature>
<evidence type="ECO:0000256" key="5">
    <source>
        <dbReference type="ARBA" id="ARBA00022989"/>
    </source>
</evidence>
<feature type="domain" description="Mce/MlaD" evidence="8">
    <location>
        <begin position="504"/>
        <end position="555"/>
    </location>
</feature>
<dbReference type="PANTHER" id="PTHR30462">
    <property type="entry name" value="INTERMEMBRANE TRANSPORT PROTEIN PQIB-RELATED"/>
    <property type="match status" value="1"/>
</dbReference>
<evidence type="ECO:0000256" key="3">
    <source>
        <dbReference type="ARBA" id="ARBA00022519"/>
    </source>
</evidence>
<comment type="subcellular location">
    <subcellularLocation>
        <location evidence="1">Cell inner membrane</location>
    </subcellularLocation>
</comment>
<evidence type="ECO:0000259" key="8">
    <source>
        <dbReference type="Pfam" id="PF02470"/>
    </source>
</evidence>
<keyword evidence="6 7" id="KW-0472">Membrane</keyword>
<protein>
    <submittedName>
        <fullName evidence="9">Mammalian cell entry protein</fullName>
    </submittedName>
</protein>
<keyword evidence="4 7" id="KW-0812">Transmembrane</keyword>
<feature type="domain" description="Mce/MlaD" evidence="8">
    <location>
        <begin position="155"/>
        <end position="218"/>
    </location>
</feature>
<evidence type="ECO:0000256" key="4">
    <source>
        <dbReference type="ARBA" id="ARBA00022692"/>
    </source>
</evidence>
<name>A0A2M8HDR4_9GAMM</name>
<comment type="caution">
    <text evidence="9">The sequence shown here is derived from an EMBL/GenBank/DDBJ whole genome shotgun (WGS) entry which is preliminary data.</text>
</comment>
<keyword evidence="2" id="KW-1003">Cell membrane</keyword>
<sequence length="850" mass="91553">MIGAEPVIEKHRWLSPVWLLPVIALLLAGGFLYQQWTNSGQLIRINFAQGNGILPGKTQLRYQGVAIGVVQELELAEDGRKIAVLAKVDSRARPLIRKGSDFWLVSPKASLTEISGLDTLVSGNYINLQPGRDNNPLENEFDALDGPPPGYLAQGRTLHLTSDSLGSVGIGAKIYFRGLEVGSVINTRLGEENQNVILDLVIEPRFENLIKTDTRFWNISGIKGSFSLSGVKVEAGSLTSILSGGIAFDSPKESDVAEKGQTFVLYKGLAEAARGERIQIQAGSLPIKEGIPILFEGIEIGRIDPIRLTEQGRVVTALINPEQAFRVTGKSRLVWETVSLSPTGLKHADRLLAGPAIRLDYVAGDRVNAMTLESQAQTTGIKISLQADDLAGLSEEAPVWFKGLQIGQVGPLTLDAAGNARVELSVNEAYRHLLNRARFYRASPLQIDASLAGIKVDTSPASAWLGGGVKLIQAPAGERIDRLYPSQELALLGTRNAKPQRWLLRAEQADGVGIGSPVLYLGLEAGRVKALKADAKGVEIELEIDAVYAPLLKQQPQFWKKAAIDGKVRLDGVQVKVGNLATLLRGAIEFDRLGTGRSSHQLFDSKEQARTQVRTLTLTADNNPGLGVGSPIRYRGVDIGKVEQVELDPALGQVSFKAELDKQYADRFLQSGARFTLVQAKLGLGGVSHLDTLIKGVFIEASPGQGASKERFPLSQSGPIGLALTLKSPSVSGISIGSPLLFRKLVVGSVTQVALARDGSEVLIDVNVDKQYAHLVRANSRFWNVSGVKADIGLTGGTIEVETVQSLLAGGIAFNTPEREMGPTVKSGHSYPLYGKAEKDWLEWSPRIQP</sequence>